<reference evidence="1 2" key="1">
    <citation type="journal article" date="2019" name="Sci. Rep.">
        <title>Orb-weaving spider Araneus ventricosus genome elucidates the spidroin gene catalogue.</title>
        <authorList>
            <person name="Kono N."/>
            <person name="Nakamura H."/>
            <person name="Ohtoshi R."/>
            <person name="Moran D.A.P."/>
            <person name="Shinohara A."/>
            <person name="Yoshida Y."/>
            <person name="Fujiwara M."/>
            <person name="Mori M."/>
            <person name="Tomita M."/>
            <person name="Arakawa K."/>
        </authorList>
    </citation>
    <scope>NUCLEOTIDE SEQUENCE [LARGE SCALE GENOMIC DNA]</scope>
</reference>
<protein>
    <submittedName>
        <fullName evidence="1">Uncharacterized protein</fullName>
    </submittedName>
</protein>
<gene>
    <name evidence="1" type="ORF">AVEN_41610_1</name>
</gene>
<keyword evidence="2" id="KW-1185">Reference proteome</keyword>
<comment type="caution">
    <text evidence="1">The sequence shown here is derived from an EMBL/GenBank/DDBJ whole genome shotgun (WGS) entry which is preliminary data.</text>
</comment>
<evidence type="ECO:0000313" key="2">
    <source>
        <dbReference type="Proteomes" id="UP000499080"/>
    </source>
</evidence>
<dbReference type="EMBL" id="BGPR01003882">
    <property type="protein sequence ID" value="GBM93540.1"/>
    <property type="molecule type" value="Genomic_DNA"/>
</dbReference>
<dbReference type="Proteomes" id="UP000499080">
    <property type="component" value="Unassembled WGS sequence"/>
</dbReference>
<accession>A0A4Y2JU25</accession>
<sequence length="83" mass="9442">MECRFPARLALWLGREFYRGRRGDPDLSRCFHVTSRPVGETINRSPSECRSTGIAFGVRTSLESLIGVLNAVRARKLLDAERY</sequence>
<proteinExistence type="predicted"/>
<organism evidence="1 2">
    <name type="scientific">Araneus ventricosus</name>
    <name type="common">Orbweaver spider</name>
    <name type="synonym">Epeira ventricosa</name>
    <dbReference type="NCBI Taxonomy" id="182803"/>
    <lineage>
        <taxon>Eukaryota</taxon>
        <taxon>Metazoa</taxon>
        <taxon>Ecdysozoa</taxon>
        <taxon>Arthropoda</taxon>
        <taxon>Chelicerata</taxon>
        <taxon>Arachnida</taxon>
        <taxon>Araneae</taxon>
        <taxon>Araneomorphae</taxon>
        <taxon>Entelegynae</taxon>
        <taxon>Araneoidea</taxon>
        <taxon>Araneidae</taxon>
        <taxon>Araneus</taxon>
    </lineage>
</organism>
<evidence type="ECO:0000313" key="1">
    <source>
        <dbReference type="EMBL" id="GBM93540.1"/>
    </source>
</evidence>
<dbReference type="AlphaFoldDB" id="A0A4Y2JU25"/>
<name>A0A4Y2JU25_ARAVE</name>